<dbReference type="EMBL" id="GBXM01005551">
    <property type="protein sequence ID" value="JAI03027.1"/>
    <property type="molecule type" value="Transcribed_RNA"/>
</dbReference>
<evidence type="ECO:0000313" key="1">
    <source>
        <dbReference type="EMBL" id="JAI03027.1"/>
    </source>
</evidence>
<reference evidence="1" key="1">
    <citation type="submission" date="2014-11" db="EMBL/GenBank/DDBJ databases">
        <authorList>
            <person name="Amaro Gonzalez C."/>
        </authorList>
    </citation>
    <scope>NUCLEOTIDE SEQUENCE</scope>
</reference>
<organism evidence="1">
    <name type="scientific">Anguilla anguilla</name>
    <name type="common">European freshwater eel</name>
    <name type="synonym">Muraena anguilla</name>
    <dbReference type="NCBI Taxonomy" id="7936"/>
    <lineage>
        <taxon>Eukaryota</taxon>
        <taxon>Metazoa</taxon>
        <taxon>Chordata</taxon>
        <taxon>Craniata</taxon>
        <taxon>Vertebrata</taxon>
        <taxon>Euteleostomi</taxon>
        <taxon>Actinopterygii</taxon>
        <taxon>Neopterygii</taxon>
        <taxon>Teleostei</taxon>
        <taxon>Anguilliformes</taxon>
        <taxon>Anguillidae</taxon>
        <taxon>Anguilla</taxon>
    </lineage>
</organism>
<reference evidence="1" key="2">
    <citation type="journal article" date="2015" name="Fish Shellfish Immunol.">
        <title>Early steps in the European eel (Anguilla anguilla)-Vibrio vulnificus interaction in the gills: Role of the RtxA13 toxin.</title>
        <authorList>
            <person name="Callol A."/>
            <person name="Pajuelo D."/>
            <person name="Ebbesson L."/>
            <person name="Teles M."/>
            <person name="MacKenzie S."/>
            <person name="Amaro C."/>
        </authorList>
    </citation>
    <scope>NUCLEOTIDE SEQUENCE</scope>
</reference>
<dbReference type="AlphaFoldDB" id="A0A0E9XKQ4"/>
<name>A0A0E9XKQ4_ANGAN</name>
<proteinExistence type="predicted"/>
<protein>
    <submittedName>
        <fullName evidence="1">Uncharacterized protein</fullName>
    </submittedName>
</protein>
<sequence length="43" mass="4463">MSASCGPSTRSVWPPRCPLTPLARSGRATWYVSAGGTTGRVSP</sequence>
<accession>A0A0E9XKQ4</accession>